<keyword evidence="2" id="KW-1185">Reference proteome</keyword>
<sequence length="99" mass="10958">MQATVLSAAYSQLGSMLIVKAARLEKIYNQEKSKISKEENDKFLKEISDIERMASQYLYISGAFGNSMAAENAQGLNPYSKLCGNMVRESLLNDILGKS</sequence>
<dbReference type="OrthoDB" id="539634at2759"/>
<protein>
    <submittedName>
        <fullName evidence="1">Uncharacterized protein</fullName>
    </submittedName>
</protein>
<dbReference type="Proteomes" id="UP000094236">
    <property type="component" value="Unassembled WGS sequence"/>
</dbReference>
<accession>A0A1E4TN59</accession>
<reference evidence="2" key="1">
    <citation type="submission" date="2016-05" db="EMBL/GenBank/DDBJ databases">
        <title>Comparative genomics of biotechnologically important yeasts.</title>
        <authorList>
            <consortium name="DOE Joint Genome Institute"/>
            <person name="Riley R."/>
            <person name="Haridas S."/>
            <person name="Wolfe K.H."/>
            <person name="Lopes M.R."/>
            <person name="Hittinger C.T."/>
            <person name="Goker M."/>
            <person name="Salamov A."/>
            <person name="Wisecaver J."/>
            <person name="Long T.M."/>
            <person name="Aerts A.L."/>
            <person name="Barry K."/>
            <person name="Choi C."/>
            <person name="Clum A."/>
            <person name="Coughlan A.Y."/>
            <person name="Deshpande S."/>
            <person name="Douglass A.P."/>
            <person name="Hanson S.J."/>
            <person name="Klenk H.-P."/>
            <person name="Labutti K."/>
            <person name="Lapidus A."/>
            <person name="Lindquist E."/>
            <person name="Lipzen A."/>
            <person name="Meier-Kolthoff J.P."/>
            <person name="Ohm R.A."/>
            <person name="Otillar R.P."/>
            <person name="Pangilinan J."/>
            <person name="Peng Y."/>
            <person name="Rokas A."/>
            <person name="Rosa C.A."/>
            <person name="Scheuner C."/>
            <person name="Sibirny A.A."/>
            <person name="Slot J.C."/>
            <person name="Stielow J.B."/>
            <person name="Sun H."/>
            <person name="Kurtzman C.P."/>
            <person name="Blackwell M."/>
            <person name="Grigoriev I.V."/>
            <person name="Jeffries T.W."/>
        </authorList>
    </citation>
    <scope>NUCLEOTIDE SEQUENCE [LARGE SCALE GENOMIC DNA]</scope>
    <source>
        <strain evidence="2">NRRL Y-2460</strain>
    </source>
</reference>
<dbReference type="EMBL" id="KV454018">
    <property type="protein sequence ID" value="ODV93196.1"/>
    <property type="molecule type" value="Genomic_DNA"/>
</dbReference>
<name>A0A1E4TN59_PACTA</name>
<proteinExistence type="predicted"/>
<evidence type="ECO:0000313" key="2">
    <source>
        <dbReference type="Proteomes" id="UP000094236"/>
    </source>
</evidence>
<evidence type="ECO:0000313" key="1">
    <source>
        <dbReference type="EMBL" id="ODV93196.1"/>
    </source>
</evidence>
<gene>
    <name evidence="1" type="ORF">PACTADRAFT_51813</name>
</gene>
<dbReference type="AlphaFoldDB" id="A0A1E4TN59"/>
<organism evidence="1 2">
    <name type="scientific">Pachysolen tannophilus NRRL Y-2460</name>
    <dbReference type="NCBI Taxonomy" id="669874"/>
    <lineage>
        <taxon>Eukaryota</taxon>
        <taxon>Fungi</taxon>
        <taxon>Dikarya</taxon>
        <taxon>Ascomycota</taxon>
        <taxon>Saccharomycotina</taxon>
        <taxon>Pichiomycetes</taxon>
        <taxon>Pachysolenaceae</taxon>
        <taxon>Pachysolen</taxon>
    </lineage>
</organism>